<name>A0A381ZMP1_9ZZZZ</name>
<keyword evidence="7" id="KW-0274">FAD</keyword>
<dbReference type="InterPro" id="IPR024932">
    <property type="entry name" value="ApbE"/>
</dbReference>
<feature type="non-terminal residue" evidence="11">
    <location>
        <position position="1"/>
    </location>
</feature>
<keyword evidence="8" id="KW-0460">Magnesium</keyword>
<proteinExistence type="predicted"/>
<dbReference type="InterPro" id="IPR003374">
    <property type="entry name" value="ApbE-like_sf"/>
</dbReference>
<dbReference type="AlphaFoldDB" id="A0A381ZMP1"/>
<keyword evidence="5" id="KW-0808">Transferase</keyword>
<gene>
    <name evidence="11" type="ORF">METZ01_LOCUS143374</name>
</gene>
<reference evidence="11" key="1">
    <citation type="submission" date="2018-05" db="EMBL/GenBank/DDBJ databases">
        <authorList>
            <person name="Lanie J.A."/>
            <person name="Ng W.-L."/>
            <person name="Kazmierczak K.M."/>
            <person name="Andrzejewski T.M."/>
            <person name="Davidsen T.M."/>
            <person name="Wayne K.J."/>
            <person name="Tettelin H."/>
            <person name="Glass J.I."/>
            <person name="Rusch D."/>
            <person name="Podicherti R."/>
            <person name="Tsui H.-C.T."/>
            <person name="Winkler M.E."/>
        </authorList>
    </citation>
    <scope>NUCLEOTIDE SEQUENCE</scope>
</reference>
<evidence type="ECO:0000256" key="6">
    <source>
        <dbReference type="ARBA" id="ARBA00022723"/>
    </source>
</evidence>
<evidence type="ECO:0000256" key="7">
    <source>
        <dbReference type="ARBA" id="ARBA00022827"/>
    </source>
</evidence>
<keyword evidence="4" id="KW-0285">Flavoprotein</keyword>
<comment type="catalytic activity">
    <reaction evidence="10">
        <text>L-threonyl-[protein] + FAD = FMN-L-threonyl-[protein] + AMP + H(+)</text>
        <dbReference type="Rhea" id="RHEA:36847"/>
        <dbReference type="Rhea" id="RHEA-COMP:11060"/>
        <dbReference type="Rhea" id="RHEA-COMP:11061"/>
        <dbReference type="ChEBI" id="CHEBI:15378"/>
        <dbReference type="ChEBI" id="CHEBI:30013"/>
        <dbReference type="ChEBI" id="CHEBI:57692"/>
        <dbReference type="ChEBI" id="CHEBI:74257"/>
        <dbReference type="ChEBI" id="CHEBI:456215"/>
        <dbReference type="EC" id="2.7.1.180"/>
    </reaction>
</comment>
<organism evidence="11">
    <name type="scientific">marine metagenome</name>
    <dbReference type="NCBI Taxonomy" id="408172"/>
    <lineage>
        <taxon>unclassified sequences</taxon>
        <taxon>metagenomes</taxon>
        <taxon>ecological metagenomes</taxon>
    </lineage>
</organism>
<evidence type="ECO:0000256" key="5">
    <source>
        <dbReference type="ARBA" id="ARBA00022679"/>
    </source>
</evidence>
<dbReference type="SUPFAM" id="SSF143631">
    <property type="entry name" value="ApbE-like"/>
    <property type="match status" value="1"/>
</dbReference>
<dbReference type="PANTHER" id="PTHR30040:SF2">
    <property type="entry name" value="FAD:PROTEIN FMN TRANSFERASE"/>
    <property type="match status" value="1"/>
</dbReference>
<evidence type="ECO:0000256" key="10">
    <source>
        <dbReference type="ARBA" id="ARBA00048540"/>
    </source>
</evidence>
<dbReference type="EC" id="2.7.1.180" evidence="2"/>
<keyword evidence="6" id="KW-0479">Metal-binding</keyword>
<comment type="cofactor">
    <cofactor evidence="1">
        <name>Mg(2+)</name>
        <dbReference type="ChEBI" id="CHEBI:18420"/>
    </cofactor>
</comment>
<evidence type="ECO:0000256" key="4">
    <source>
        <dbReference type="ARBA" id="ARBA00022630"/>
    </source>
</evidence>
<dbReference type="GO" id="GO:0016740">
    <property type="term" value="F:transferase activity"/>
    <property type="evidence" value="ECO:0007669"/>
    <property type="project" value="UniProtKB-KW"/>
</dbReference>
<evidence type="ECO:0000256" key="8">
    <source>
        <dbReference type="ARBA" id="ARBA00022842"/>
    </source>
</evidence>
<dbReference type="GO" id="GO:0046872">
    <property type="term" value="F:metal ion binding"/>
    <property type="evidence" value="ECO:0007669"/>
    <property type="project" value="UniProtKB-KW"/>
</dbReference>
<accession>A0A381ZMP1</accession>
<protein>
    <recommendedName>
        <fullName evidence="3">FAD:protein FMN transferase</fullName>
        <ecNumber evidence="2">2.7.1.180</ecNumber>
    </recommendedName>
    <alternativeName>
        <fullName evidence="9">Flavin transferase</fullName>
    </alternativeName>
</protein>
<dbReference type="EMBL" id="UINC01021930">
    <property type="protein sequence ID" value="SVA90520.1"/>
    <property type="molecule type" value="Genomic_DNA"/>
</dbReference>
<dbReference type="PANTHER" id="PTHR30040">
    <property type="entry name" value="THIAMINE BIOSYNTHESIS LIPOPROTEIN APBE"/>
    <property type="match status" value="1"/>
</dbReference>
<evidence type="ECO:0000256" key="1">
    <source>
        <dbReference type="ARBA" id="ARBA00001946"/>
    </source>
</evidence>
<evidence type="ECO:0000256" key="2">
    <source>
        <dbReference type="ARBA" id="ARBA00011955"/>
    </source>
</evidence>
<dbReference type="Gene3D" id="3.10.520.10">
    <property type="entry name" value="ApbE-like domains"/>
    <property type="match status" value="1"/>
</dbReference>
<evidence type="ECO:0000256" key="9">
    <source>
        <dbReference type="ARBA" id="ARBA00031306"/>
    </source>
</evidence>
<evidence type="ECO:0000256" key="3">
    <source>
        <dbReference type="ARBA" id="ARBA00016337"/>
    </source>
</evidence>
<evidence type="ECO:0000313" key="11">
    <source>
        <dbReference type="EMBL" id="SVA90520.1"/>
    </source>
</evidence>
<dbReference type="Pfam" id="PF02424">
    <property type="entry name" value="ApbE"/>
    <property type="match status" value="1"/>
</dbReference>
<sequence>ENFFEADGRRFGHLLDPRTGQPVQGLAACTLTAPTCLESDAYATAACILGFEKSVKQFGSRYGMRFVLLPNEGGMKVAITKQFPATQ</sequence>